<reference evidence="1 2" key="1">
    <citation type="submission" date="2018-09" db="EMBL/GenBank/DDBJ databases">
        <authorList>
            <person name="Rimple P.A."/>
            <person name="Stoner T.H."/>
            <person name="Garlena R.A."/>
            <person name="Russell D.A."/>
            <person name="Pope W.H."/>
            <person name="Jacobs-Sera D."/>
            <person name="Hatfull G.F."/>
        </authorList>
    </citation>
    <scope>NUCLEOTIDE SEQUENCE [LARGE SCALE GENOMIC DNA]</scope>
</reference>
<dbReference type="KEGG" id="vg:77932158"/>
<keyword evidence="2" id="KW-1185">Reference proteome</keyword>
<accession>A0A3G3M589</accession>
<dbReference type="Proteomes" id="UP000272407">
    <property type="component" value="Segment"/>
</dbReference>
<sequence>MHDPMIVAFEIRRPWPQRSGFRPSGKRWKVGASPFWTLAGAEYYWPSFITVWHIDPSGYNAFQDCPRSSKWQWHVHHWKLQIHPLQHLRRWALTRCEWCGGRSRKGDYVNHSQQWDREPGPWWKGERGLFHGDCSAISSAHNQCVCHLHAGGPWESTLSGCPYGLCATCGKFRGWEKDKSPRDAANRLMQTIPVGGRDDEVMRAVKGMWKVHRSSKAEVVE</sequence>
<proteinExistence type="predicted"/>
<evidence type="ECO:0000313" key="1">
    <source>
        <dbReference type="EMBL" id="AYR01593.1"/>
    </source>
</evidence>
<dbReference type="RefSeq" id="YP_010656279.1">
    <property type="nucleotide sequence ID" value="NC_070836.1"/>
</dbReference>
<protein>
    <submittedName>
        <fullName evidence="1">Uncharacterized protein</fullName>
    </submittedName>
</protein>
<organism evidence="1 2">
    <name type="scientific">Arthrobacter phage Seahorse</name>
    <dbReference type="NCBI Taxonomy" id="2419611"/>
    <lineage>
        <taxon>Viruses</taxon>
        <taxon>Duplodnaviria</taxon>
        <taxon>Heunggongvirae</taxon>
        <taxon>Uroviricota</taxon>
        <taxon>Caudoviricetes</taxon>
        <taxon>Seamegvirus</taxon>
        <taxon>Seamegvirus seahorse</taxon>
    </lineage>
</organism>
<evidence type="ECO:0000313" key="2">
    <source>
        <dbReference type="Proteomes" id="UP000272407"/>
    </source>
</evidence>
<name>A0A3G3M589_9CAUD</name>
<gene>
    <name evidence="1" type="primary">93</name>
    <name evidence="1" type="ORF">PBI_SEAHORSE_93</name>
</gene>
<dbReference type="GeneID" id="77932158"/>
<dbReference type="EMBL" id="MH910041">
    <property type="protein sequence ID" value="AYR01593.1"/>
    <property type="molecule type" value="Genomic_DNA"/>
</dbReference>